<keyword evidence="3" id="KW-1185">Reference proteome</keyword>
<feature type="region of interest" description="Disordered" evidence="1">
    <location>
        <begin position="441"/>
        <end position="502"/>
    </location>
</feature>
<dbReference type="EMBL" id="JACDTQ010002813">
    <property type="protein sequence ID" value="KAF5915673.1"/>
    <property type="molecule type" value="Genomic_DNA"/>
</dbReference>
<accession>A0A7J7EJ20</accession>
<feature type="compositionally biased region" description="Basic and acidic residues" evidence="1">
    <location>
        <begin position="459"/>
        <end position="475"/>
    </location>
</feature>
<gene>
    <name evidence="2" type="ORF">HPG69_005608</name>
</gene>
<reference evidence="2 3" key="1">
    <citation type="journal article" date="2020" name="Mol. Biol. Evol.">
        <title>Interspecific Gene Flow and the Evolution of Specialization in Black and White Rhinoceros.</title>
        <authorList>
            <person name="Moodley Y."/>
            <person name="Westbury M.V."/>
            <person name="Russo I.M."/>
            <person name="Gopalakrishnan S."/>
            <person name="Rakotoarivelo A."/>
            <person name="Olsen R.A."/>
            <person name="Prost S."/>
            <person name="Tunstall T."/>
            <person name="Ryder O.A."/>
            <person name="Dalen L."/>
            <person name="Bruford M.W."/>
        </authorList>
    </citation>
    <scope>NUCLEOTIDE SEQUENCE [LARGE SCALE GENOMIC DNA]</scope>
    <source>
        <strain evidence="2">SBR-YM</strain>
        <tissue evidence="2">Skin</tissue>
    </source>
</reference>
<evidence type="ECO:0000313" key="3">
    <source>
        <dbReference type="Proteomes" id="UP000551758"/>
    </source>
</evidence>
<feature type="compositionally biased region" description="Low complexity" evidence="1">
    <location>
        <begin position="140"/>
        <end position="151"/>
    </location>
</feature>
<evidence type="ECO:0000256" key="1">
    <source>
        <dbReference type="SAM" id="MobiDB-lite"/>
    </source>
</evidence>
<proteinExistence type="predicted"/>
<organism evidence="2 3">
    <name type="scientific">Diceros bicornis minor</name>
    <name type="common">South-central black rhinoceros</name>
    <dbReference type="NCBI Taxonomy" id="77932"/>
    <lineage>
        <taxon>Eukaryota</taxon>
        <taxon>Metazoa</taxon>
        <taxon>Chordata</taxon>
        <taxon>Craniata</taxon>
        <taxon>Vertebrata</taxon>
        <taxon>Euteleostomi</taxon>
        <taxon>Mammalia</taxon>
        <taxon>Eutheria</taxon>
        <taxon>Laurasiatheria</taxon>
        <taxon>Perissodactyla</taxon>
        <taxon>Rhinocerotidae</taxon>
        <taxon>Diceros</taxon>
    </lineage>
</organism>
<protein>
    <submittedName>
        <fullName evidence="2">Uncharacterized protein</fullName>
    </submittedName>
</protein>
<feature type="region of interest" description="Disordered" evidence="1">
    <location>
        <begin position="398"/>
        <end position="419"/>
    </location>
</feature>
<dbReference type="AlphaFoldDB" id="A0A7J7EJ20"/>
<feature type="region of interest" description="Disordered" evidence="1">
    <location>
        <begin position="78"/>
        <end position="201"/>
    </location>
</feature>
<name>A0A7J7EJ20_DICBM</name>
<evidence type="ECO:0000313" key="2">
    <source>
        <dbReference type="EMBL" id="KAF5915673.1"/>
    </source>
</evidence>
<sequence length="502" mass="54237">MCKQADGKCDSYEQLVHGGNVVCVGSRKYPRGWAMGLDFICHEEQAVRSLTGINPSPYTALKHLLRCWCGNSRGRVPKAPGRALASGVSRPSCAPPPHPRPTLSRPWMRGPSAEKLSQDFQVQEEDEDGPPSSGEDAGSRRPGAPSSRSPAQPNQGAGARSTAQSESGAGALAPAWTSPSSGGVPARTCPARPQVSRPRDNWKCHGIEDQHKNQRTHLGCHVVEIPLENNESNQCGETNQIPSLIVHKRLSTGVKCDEYNKSEKAIMDTSSLKKNSDMGEKDSRAIRPFLEPNQKLGHALQGYTGPHLGDLAKGKDFIKGSTLPTSRDYFPGAAARGSEVTGSRKQRHSGLGTVTHTPRAEEPALASSAQPHVPAGHAHITRLHALPTEARMRTHSPWVPANRLGSGALGPEAQSRTGAVHTYSHLKSGSLVIPRLQERSEEPAPPYPMATHFLGQPPKEPEPLGECRSKTDSPQRPRSCSPHATWPSIRFKPPHPRGSWEL</sequence>
<comment type="caution">
    <text evidence="2">The sequence shown here is derived from an EMBL/GenBank/DDBJ whole genome shotgun (WGS) entry which is preliminary data.</text>
</comment>
<dbReference type="Proteomes" id="UP000551758">
    <property type="component" value="Unassembled WGS sequence"/>
</dbReference>
<feature type="region of interest" description="Disordered" evidence="1">
    <location>
        <begin position="329"/>
        <end position="375"/>
    </location>
</feature>